<protein>
    <submittedName>
        <fullName evidence="1">Uncharacterized protein</fullName>
    </submittedName>
</protein>
<evidence type="ECO:0000313" key="1">
    <source>
        <dbReference type="EMBL" id="JAH68950.1"/>
    </source>
</evidence>
<dbReference type="AlphaFoldDB" id="A0A0E9UUT4"/>
<organism evidence="1">
    <name type="scientific">Anguilla anguilla</name>
    <name type="common">European freshwater eel</name>
    <name type="synonym">Muraena anguilla</name>
    <dbReference type="NCBI Taxonomy" id="7936"/>
    <lineage>
        <taxon>Eukaryota</taxon>
        <taxon>Metazoa</taxon>
        <taxon>Chordata</taxon>
        <taxon>Craniata</taxon>
        <taxon>Vertebrata</taxon>
        <taxon>Euteleostomi</taxon>
        <taxon>Actinopterygii</taxon>
        <taxon>Neopterygii</taxon>
        <taxon>Teleostei</taxon>
        <taxon>Anguilliformes</taxon>
        <taxon>Anguillidae</taxon>
        <taxon>Anguilla</taxon>
    </lineage>
</organism>
<sequence length="24" mass="2657">MCIISIAKLKFTNSTTTFWLAGPL</sequence>
<proteinExistence type="predicted"/>
<dbReference type="EMBL" id="GBXM01039627">
    <property type="protein sequence ID" value="JAH68950.1"/>
    <property type="molecule type" value="Transcribed_RNA"/>
</dbReference>
<reference evidence="1" key="2">
    <citation type="journal article" date="2015" name="Fish Shellfish Immunol.">
        <title>Early steps in the European eel (Anguilla anguilla)-Vibrio vulnificus interaction in the gills: Role of the RtxA13 toxin.</title>
        <authorList>
            <person name="Callol A."/>
            <person name="Pajuelo D."/>
            <person name="Ebbesson L."/>
            <person name="Teles M."/>
            <person name="MacKenzie S."/>
            <person name="Amaro C."/>
        </authorList>
    </citation>
    <scope>NUCLEOTIDE SEQUENCE</scope>
</reference>
<accession>A0A0E9UUT4</accession>
<reference evidence="1" key="1">
    <citation type="submission" date="2014-11" db="EMBL/GenBank/DDBJ databases">
        <authorList>
            <person name="Amaro Gonzalez C."/>
        </authorList>
    </citation>
    <scope>NUCLEOTIDE SEQUENCE</scope>
</reference>
<name>A0A0E9UUT4_ANGAN</name>